<organism evidence="2 3">
    <name type="scientific">Rubroshorea leprosula</name>
    <dbReference type="NCBI Taxonomy" id="152421"/>
    <lineage>
        <taxon>Eukaryota</taxon>
        <taxon>Viridiplantae</taxon>
        <taxon>Streptophyta</taxon>
        <taxon>Embryophyta</taxon>
        <taxon>Tracheophyta</taxon>
        <taxon>Spermatophyta</taxon>
        <taxon>Magnoliopsida</taxon>
        <taxon>eudicotyledons</taxon>
        <taxon>Gunneridae</taxon>
        <taxon>Pentapetalae</taxon>
        <taxon>rosids</taxon>
        <taxon>malvids</taxon>
        <taxon>Malvales</taxon>
        <taxon>Dipterocarpaceae</taxon>
        <taxon>Rubroshorea</taxon>
    </lineage>
</organism>
<feature type="compositionally biased region" description="Polar residues" evidence="1">
    <location>
        <begin position="47"/>
        <end position="69"/>
    </location>
</feature>
<gene>
    <name evidence="2" type="ORF">SLEP1_g42467</name>
</gene>
<feature type="region of interest" description="Disordered" evidence="1">
    <location>
        <begin position="41"/>
        <end position="69"/>
    </location>
</feature>
<comment type="caution">
    <text evidence="2">The sequence shown here is derived from an EMBL/GenBank/DDBJ whole genome shotgun (WGS) entry which is preliminary data.</text>
</comment>
<accession>A0AAV5L9W0</accession>
<name>A0AAV5L9W0_9ROSI</name>
<evidence type="ECO:0000256" key="1">
    <source>
        <dbReference type="SAM" id="MobiDB-lite"/>
    </source>
</evidence>
<sequence>MEREALDPEVDLAKVREMMLQGSGSESRFGGDRVCHVPKPKFEARQTPYTRETSPTNVQGSKLNQFTSDTTKSEDKILKFALIS</sequence>
<proteinExistence type="predicted"/>
<dbReference type="Proteomes" id="UP001054252">
    <property type="component" value="Unassembled WGS sequence"/>
</dbReference>
<evidence type="ECO:0000313" key="2">
    <source>
        <dbReference type="EMBL" id="GKV34043.1"/>
    </source>
</evidence>
<evidence type="ECO:0000313" key="3">
    <source>
        <dbReference type="Proteomes" id="UP001054252"/>
    </source>
</evidence>
<reference evidence="2 3" key="1">
    <citation type="journal article" date="2021" name="Commun. Biol.">
        <title>The genome of Shorea leprosula (Dipterocarpaceae) highlights the ecological relevance of drought in aseasonal tropical rainforests.</title>
        <authorList>
            <person name="Ng K.K.S."/>
            <person name="Kobayashi M.J."/>
            <person name="Fawcett J.A."/>
            <person name="Hatakeyama M."/>
            <person name="Paape T."/>
            <person name="Ng C.H."/>
            <person name="Ang C.C."/>
            <person name="Tnah L.H."/>
            <person name="Lee C.T."/>
            <person name="Nishiyama T."/>
            <person name="Sese J."/>
            <person name="O'Brien M.J."/>
            <person name="Copetti D."/>
            <person name="Mohd Noor M.I."/>
            <person name="Ong R.C."/>
            <person name="Putra M."/>
            <person name="Sireger I.Z."/>
            <person name="Indrioko S."/>
            <person name="Kosugi Y."/>
            <person name="Izuno A."/>
            <person name="Isagi Y."/>
            <person name="Lee S.L."/>
            <person name="Shimizu K.K."/>
        </authorList>
    </citation>
    <scope>NUCLEOTIDE SEQUENCE [LARGE SCALE GENOMIC DNA]</scope>
    <source>
        <strain evidence="2">214</strain>
    </source>
</reference>
<protein>
    <submittedName>
        <fullName evidence="2">Uncharacterized protein</fullName>
    </submittedName>
</protein>
<keyword evidence="3" id="KW-1185">Reference proteome</keyword>
<dbReference type="AlphaFoldDB" id="A0AAV5L9W0"/>
<dbReference type="EMBL" id="BPVZ01000103">
    <property type="protein sequence ID" value="GKV34043.1"/>
    <property type="molecule type" value="Genomic_DNA"/>
</dbReference>